<dbReference type="EMBL" id="CAEZTS010000241">
    <property type="protein sequence ID" value="CAB4596279.1"/>
    <property type="molecule type" value="Genomic_DNA"/>
</dbReference>
<evidence type="ECO:0000313" key="1">
    <source>
        <dbReference type="EMBL" id="CAB4596279.1"/>
    </source>
</evidence>
<gene>
    <name evidence="1" type="ORF">UFOPK1722_01917</name>
</gene>
<protein>
    <submittedName>
        <fullName evidence="1">Unannotated protein</fullName>
    </submittedName>
</protein>
<dbReference type="AlphaFoldDB" id="A0A6J6G908"/>
<organism evidence="1">
    <name type="scientific">freshwater metagenome</name>
    <dbReference type="NCBI Taxonomy" id="449393"/>
    <lineage>
        <taxon>unclassified sequences</taxon>
        <taxon>metagenomes</taxon>
        <taxon>ecological metagenomes</taxon>
    </lineage>
</organism>
<reference evidence="1" key="1">
    <citation type="submission" date="2020-05" db="EMBL/GenBank/DDBJ databases">
        <authorList>
            <person name="Chiriac C."/>
            <person name="Salcher M."/>
            <person name="Ghai R."/>
            <person name="Kavagutti S V."/>
        </authorList>
    </citation>
    <scope>NUCLEOTIDE SEQUENCE</scope>
</reference>
<accession>A0A6J6G908</accession>
<proteinExistence type="predicted"/>
<sequence length="67" mass="7034">MASMVASVPELVKRHMGNPYRSPNNSATSAFNSHGVTNSVPLASCSSTARRTTGLMCPLNNAPKPMS</sequence>
<name>A0A6J6G908_9ZZZZ</name>